<dbReference type="EMBL" id="CP142736">
    <property type="protein sequence ID" value="WUR04875.1"/>
    <property type="molecule type" value="Genomic_DNA"/>
</dbReference>
<evidence type="ECO:0000313" key="3">
    <source>
        <dbReference type="Proteomes" id="UP001334084"/>
    </source>
</evidence>
<reference evidence="2" key="1">
    <citation type="journal article" date="2024" name="BMC Genomics">
        <title>Functional annotation of a divergent genome using sequence and structure-based similarity.</title>
        <authorList>
            <person name="Svedberg D."/>
            <person name="Winiger R.R."/>
            <person name="Berg A."/>
            <person name="Sharma H."/>
            <person name="Tellgren-Roth C."/>
            <person name="Debrunner-Vossbrinck B.A."/>
            <person name="Vossbrinck C.R."/>
            <person name="Barandun J."/>
        </authorList>
    </citation>
    <scope>NUCLEOTIDE SEQUENCE</scope>
    <source>
        <strain evidence="2">Illinois isolate</strain>
    </source>
</reference>
<evidence type="ECO:0000313" key="2">
    <source>
        <dbReference type="EMBL" id="WUR04875.1"/>
    </source>
</evidence>
<sequence length="98" mass="11070">MEVEDEEDVGNFHTDPNFEADPPATNLPEKQQIMKCNIPRGTYHENVASHEGQEFSATSRKDDKQILELSLTILYVDIKVTRTIKGEDPVPTADKTLQ</sequence>
<feature type="region of interest" description="Disordered" evidence="1">
    <location>
        <begin position="1"/>
        <end position="30"/>
    </location>
</feature>
<dbReference type="Proteomes" id="UP001334084">
    <property type="component" value="Chromosome 11"/>
</dbReference>
<protein>
    <submittedName>
        <fullName evidence="2">Uncharacterized protein</fullName>
    </submittedName>
</protein>
<organism evidence="2 3">
    <name type="scientific">Vairimorpha necatrix</name>
    <dbReference type="NCBI Taxonomy" id="6039"/>
    <lineage>
        <taxon>Eukaryota</taxon>
        <taxon>Fungi</taxon>
        <taxon>Fungi incertae sedis</taxon>
        <taxon>Microsporidia</taxon>
        <taxon>Nosematidae</taxon>
        <taxon>Vairimorpha</taxon>
    </lineage>
</organism>
<dbReference type="KEGG" id="vnx:VNE69_11044"/>
<dbReference type="RefSeq" id="XP_065331020.1">
    <property type="nucleotide sequence ID" value="XM_065474948.1"/>
</dbReference>
<dbReference type="GeneID" id="90542718"/>
<dbReference type="AlphaFoldDB" id="A0AAX4JFR3"/>
<accession>A0AAX4JFR3</accession>
<name>A0AAX4JFR3_9MICR</name>
<evidence type="ECO:0000256" key="1">
    <source>
        <dbReference type="SAM" id="MobiDB-lite"/>
    </source>
</evidence>
<gene>
    <name evidence="2" type="ORF">VNE69_11044</name>
</gene>
<proteinExistence type="predicted"/>
<keyword evidence="3" id="KW-1185">Reference proteome</keyword>